<sequence>MIFEFDMPEVCNGKALDDYLENGWFRDGSLMSRYEMIHFREQIYSVVPLRAQLNGFSFSRSQRKLLRRNSFLTQVIQPITFTEEKEEMYQTHRMRFKSKNSPKTLKSYFIEESSNMTPFETWELSLYDGDTLAGVSFFDVGEKSICSILAIFNPAYEPQSIGITTMLREVEYALSLNKEYYYPGYVLDQPSVFDYKKRLSNLEFFNWEGNWESMNYFDPTKAANHIIRSKLTAVLQLLDRSVLRQLHLVHNEQFFYHVWHQTFDLADVIPAPMYLECITPWAHKLNIQYDLKQKEYILSLHHYYAIFAQSSDPEEIAGKLMDIYHEMNTSASYQQNQLSNLKQQIEYRLSEDNRTHLYSNGNKTDGFIELAVEGEYLTLYISFLTSEDTYEVTASNGVREIQAGVYYSLQEVLDALKIWVNKKSLGKV</sequence>
<evidence type="ECO:0000313" key="2">
    <source>
        <dbReference type="EMBL" id="GAA4819873.1"/>
    </source>
</evidence>
<gene>
    <name evidence="2" type="ORF">GCM10023331_00320</name>
</gene>
<dbReference type="SUPFAM" id="SSF55729">
    <property type="entry name" value="Acyl-CoA N-acyltransferases (Nat)"/>
    <property type="match status" value="1"/>
</dbReference>
<protein>
    <recommendedName>
        <fullName evidence="1">N-end rule aminoacyl transferase C-terminal domain-containing protein</fullName>
    </recommendedName>
</protein>
<dbReference type="Proteomes" id="UP001500298">
    <property type="component" value="Unassembled WGS sequence"/>
</dbReference>
<evidence type="ECO:0000259" key="1">
    <source>
        <dbReference type="Pfam" id="PF04377"/>
    </source>
</evidence>
<proteinExistence type="predicted"/>
<name>A0ABP9CYU4_9BACT</name>
<dbReference type="Pfam" id="PF04377">
    <property type="entry name" value="ATE_C"/>
    <property type="match status" value="1"/>
</dbReference>
<organism evidence="2 3">
    <name type="scientific">Algivirga pacifica</name>
    <dbReference type="NCBI Taxonomy" id="1162670"/>
    <lineage>
        <taxon>Bacteria</taxon>
        <taxon>Pseudomonadati</taxon>
        <taxon>Bacteroidota</taxon>
        <taxon>Cytophagia</taxon>
        <taxon>Cytophagales</taxon>
        <taxon>Flammeovirgaceae</taxon>
        <taxon>Algivirga</taxon>
    </lineage>
</organism>
<feature type="domain" description="N-end rule aminoacyl transferase C-terminal" evidence="1">
    <location>
        <begin position="85"/>
        <end position="204"/>
    </location>
</feature>
<accession>A0ABP9CYU4</accession>
<dbReference type="InterPro" id="IPR007472">
    <property type="entry name" value="N-end_Aminoacyl_Trfase_C"/>
</dbReference>
<dbReference type="EMBL" id="BAABJX010000001">
    <property type="protein sequence ID" value="GAA4819873.1"/>
    <property type="molecule type" value="Genomic_DNA"/>
</dbReference>
<evidence type="ECO:0000313" key="3">
    <source>
        <dbReference type="Proteomes" id="UP001500298"/>
    </source>
</evidence>
<reference evidence="3" key="1">
    <citation type="journal article" date="2019" name="Int. J. Syst. Evol. Microbiol.">
        <title>The Global Catalogue of Microorganisms (GCM) 10K type strain sequencing project: providing services to taxonomists for standard genome sequencing and annotation.</title>
        <authorList>
            <consortium name="The Broad Institute Genomics Platform"/>
            <consortium name="The Broad Institute Genome Sequencing Center for Infectious Disease"/>
            <person name="Wu L."/>
            <person name="Ma J."/>
        </authorList>
    </citation>
    <scope>NUCLEOTIDE SEQUENCE [LARGE SCALE GENOMIC DNA]</scope>
    <source>
        <strain evidence="3">JCM 18326</strain>
    </source>
</reference>
<dbReference type="InterPro" id="IPR016181">
    <property type="entry name" value="Acyl_CoA_acyltransferase"/>
</dbReference>
<keyword evidence="3" id="KW-1185">Reference proteome</keyword>
<comment type="caution">
    <text evidence="2">The sequence shown here is derived from an EMBL/GenBank/DDBJ whole genome shotgun (WGS) entry which is preliminary data.</text>
</comment>